<comment type="caution">
    <text evidence="2">The sequence shown here is derived from an EMBL/GenBank/DDBJ whole genome shotgun (WGS) entry which is preliminary data.</text>
</comment>
<name>A0AAV6KLS1_9ERIC</name>
<dbReference type="EMBL" id="JACTNZ010000004">
    <property type="protein sequence ID" value="KAG5553166.1"/>
    <property type="molecule type" value="Genomic_DNA"/>
</dbReference>
<dbReference type="AlphaFoldDB" id="A0AAV6KLS1"/>
<gene>
    <name evidence="2" type="ORF">RHGRI_011138</name>
</gene>
<accession>A0AAV6KLS1</accession>
<evidence type="ECO:0000256" key="1">
    <source>
        <dbReference type="SAM" id="MobiDB-lite"/>
    </source>
</evidence>
<evidence type="ECO:0000313" key="3">
    <source>
        <dbReference type="Proteomes" id="UP000823749"/>
    </source>
</evidence>
<keyword evidence="3" id="KW-1185">Reference proteome</keyword>
<organism evidence="2 3">
    <name type="scientific">Rhododendron griersonianum</name>
    <dbReference type="NCBI Taxonomy" id="479676"/>
    <lineage>
        <taxon>Eukaryota</taxon>
        <taxon>Viridiplantae</taxon>
        <taxon>Streptophyta</taxon>
        <taxon>Embryophyta</taxon>
        <taxon>Tracheophyta</taxon>
        <taxon>Spermatophyta</taxon>
        <taxon>Magnoliopsida</taxon>
        <taxon>eudicotyledons</taxon>
        <taxon>Gunneridae</taxon>
        <taxon>Pentapetalae</taxon>
        <taxon>asterids</taxon>
        <taxon>Ericales</taxon>
        <taxon>Ericaceae</taxon>
        <taxon>Ericoideae</taxon>
        <taxon>Rhodoreae</taxon>
        <taxon>Rhododendron</taxon>
    </lineage>
</organism>
<reference evidence="2" key="1">
    <citation type="submission" date="2020-08" db="EMBL/GenBank/DDBJ databases">
        <title>Plant Genome Project.</title>
        <authorList>
            <person name="Zhang R.-G."/>
        </authorList>
    </citation>
    <scope>NUCLEOTIDE SEQUENCE</scope>
    <source>
        <strain evidence="2">WSP0</strain>
        <tissue evidence="2">Leaf</tissue>
    </source>
</reference>
<protein>
    <submittedName>
        <fullName evidence="2">Uncharacterized protein</fullName>
    </submittedName>
</protein>
<proteinExistence type="predicted"/>
<feature type="region of interest" description="Disordered" evidence="1">
    <location>
        <begin position="28"/>
        <end position="127"/>
    </location>
</feature>
<dbReference type="Proteomes" id="UP000823749">
    <property type="component" value="Chromosome 4"/>
</dbReference>
<feature type="compositionally biased region" description="Basic and acidic residues" evidence="1">
    <location>
        <begin position="83"/>
        <end position="95"/>
    </location>
</feature>
<evidence type="ECO:0000313" key="2">
    <source>
        <dbReference type="EMBL" id="KAG5553166.1"/>
    </source>
</evidence>
<sequence length="203" mass="22329">MRRLQWDSNNVEADIRAVLKISEIQIEGKEKAQSEGSIGSPKDIMEEDCTNPTGAKIQKKSSEETQILGREANTDKVSGTVKEITEKGEVVEGSKKRSSGRGYKMQQNNPVVRGGRGRGKGKANAEQTKRKLEVALVEVEIAEEKCPRFSPLAGDADKEGPATVAAARRLTSILRRQRTWAFHRQVIVVLLYRSAVSVSGVLQ</sequence>